<evidence type="ECO:0000313" key="2">
    <source>
        <dbReference type="Proteomes" id="UP000597338"/>
    </source>
</evidence>
<dbReference type="PANTHER" id="PTHR47623">
    <property type="entry name" value="OS09G0287300 PROTEIN"/>
    <property type="match status" value="1"/>
</dbReference>
<protein>
    <submittedName>
        <fullName evidence="1">Phosphohistidine phosphatase SixA</fullName>
    </submittedName>
</protein>
<dbReference type="PANTHER" id="PTHR47623:SF1">
    <property type="entry name" value="OS09G0287300 PROTEIN"/>
    <property type="match status" value="1"/>
</dbReference>
<dbReference type="CDD" id="cd07067">
    <property type="entry name" value="HP_PGM_like"/>
    <property type="match status" value="1"/>
</dbReference>
<dbReference type="SUPFAM" id="SSF53254">
    <property type="entry name" value="Phosphoglycerate mutase-like"/>
    <property type="match status" value="1"/>
</dbReference>
<organism evidence="1 2">
    <name type="scientific">Parapedobacter defluvii</name>
    <dbReference type="NCBI Taxonomy" id="2045106"/>
    <lineage>
        <taxon>Bacteria</taxon>
        <taxon>Pseudomonadati</taxon>
        <taxon>Bacteroidota</taxon>
        <taxon>Sphingobacteriia</taxon>
        <taxon>Sphingobacteriales</taxon>
        <taxon>Sphingobacteriaceae</taxon>
        <taxon>Parapedobacter</taxon>
    </lineage>
</organism>
<evidence type="ECO:0000313" key="1">
    <source>
        <dbReference type="EMBL" id="GGC32277.1"/>
    </source>
</evidence>
<sequence>MSDGHDYCNHFPMARDLFVIRHAKSDWSFDVSDFDRPLNTRGFTDAPKIAERLKAYATKPELLVSSPAKRALTTAQLFASQLEIPIGAIQTDARIYEALPATLLKVIGEFDDRYHSVALFGHNPGLTLLINYLTDEQIYNLPPCGLVHIRFDSADNWASISGGLGSQLWFTYPKQEA</sequence>
<dbReference type="Pfam" id="PF00300">
    <property type="entry name" value="His_Phos_1"/>
    <property type="match status" value="1"/>
</dbReference>
<dbReference type="EMBL" id="BMIK01000008">
    <property type="protein sequence ID" value="GGC32277.1"/>
    <property type="molecule type" value="Genomic_DNA"/>
</dbReference>
<proteinExistence type="predicted"/>
<dbReference type="InterPro" id="IPR029033">
    <property type="entry name" value="His_PPase_superfam"/>
</dbReference>
<dbReference type="Gene3D" id="3.40.50.1240">
    <property type="entry name" value="Phosphoglycerate mutase-like"/>
    <property type="match status" value="1"/>
</dbReference>
<dbReference type="Proteomes" id="UP000597338">
    <property type="component" value="Unassembled WGS sequence"/>
</dbReference>
<reference evidence="2" key="1">
    <citation type="journal article" date="2019" name="Int. J. Syst. Evol. Microbiol.">
        <title>The Global Catalogue of Microorganisms (GCM) 10K type strain sequencing project: providing services to taxonomists for standard genome sequencing and annotation.</title>
        <authorList>
            <consortium name="The Broad Institute Genomics Platform"/>
            <consortium name="The Broad Institute Genome Sequencing Center for Infectious Disease"/>
            <person name="Wu L."/>
            <person name="Ma J."/>
        </authorList>
    </citation>
    <scope>NUCLEOTIDE SEQUENCE [LARGE SCALE GENOMIC DNA]</scope>
    <source>
        <strain evidence="2">CGMCC 1.15342</strain>
    </source>
</reference>
<accession>A0ABQ1M1T3</accession>
<name>A0ABQ1M1T3_9SPHI</name>
<comment type="caution">
    <text evidence="1">The sequence shown here is derived from an EMBL/GenBank/DDBJ whole genome shotgun (WGS) entry which is preliminary data.</text>
</comment>
<keyword evidence="2" id="KW-1185">Reference proteome</keyword>
<gene>
    <name evidence="1" type="primary">sixA</name>
    <name evidence="1" type="ORF">GCM10011386_25530</name>
</gene>
<dbReference type="InterPro" id="IPR013078">
    <property type="entry name" value="His_Pase_superF_clade-1"/>
</dbReference>